<sequence>PAAGRGRRGQRSNRAGARPPAAAAPERGVGAARHGPLGRNPRRSLRGRAAARAAAGAAGAAGSDSYRPRRAGPPRGRGAGRSRRAGLHCPARPGVPYRPALRRHRYGTDAARPRHRAGYAPVRGLRLPAPPQ</sequence>
<evidence type="ECO:0000313" key="2">
    <source>
        <dbReference type="EMBL" id="GFD15299.1"/>
    </source>
</evidence>
<feature type="compositionally biased region" description="Basic residues" evidence="1">
    <location>
        <begin position="1"/>
        <end position="11"/>
    </location>
</feature>
<evidence type="ECO:0000256" key="1">
    <source>
        <dbReference type="SAM" id="MobiDB-lite"/>
    </source>
</evidence>
<protein>
    <submittedName>
        <fullName evidence="2">Uncharacterized protein</fullName>
    </submittedName>
</protein>
<name>A0A699U1Y1_TANCI</name>
<feature type="compositionally biased region" description="Low complexity" evidence="1">
    <location>
        <begin position="47"/>
        <end position="62"/>
    </location>
</feature>
<organism evidence="2">
    <name type="scientific">Tanacetum cinerariifolium</name>
    <name type="common">Dalmatian daisy</name>
    <name type="synonym">Chrysanthemum cinerariifolium</name>
    <dbReference type="NCBI Taxonomy" id="118510"/>
    <lineage>
        <taxon>Eukaryota</taxon>
        <taxon>Viridiplantae</taxon>
        <taxon>Streptophyta</taxon>
        <taxon>Embryophyta</taxon>
        <taxon>Tracheophyta</taxon>
        <taxon>Spermatophyta</taxon>
        <taxon>Magnoliopsida</taxon>
        <taxon>eudicotyledons</taxon>
        <taxon>Gunneridae</taxon>
        <taxon>Pentapetalae</taxon>
        <taxon>asterids</taxon>
        <taxon>campanulids</taxon>
        <taxon>Asterales</taxon>
        <taxon>Asteraceae</taxon>
        <taxon>Asteroideae</taxon>
        <taxon>Anthemideae</taxon>
        <taxon>Anthemidinae</taxon>
        <taxon>Tanacetum</taxon>
    </lineage>
</organism>
<gene>
    <name evidence="2" type="ORF">Tci_887268</name>
</gene>
<proteinExistence type="predicted"/>
<feature type="compositionally biased region" description="Low complexity" evidence="1">
    <location>
        <begin position="14"/>
        <end position="33"/>
    </location>
</feature>
<comment type="caution">
    <text evidence="2">The sequence shown here is derived from an EMBL/GenBank/DDBJ whole genome shotgun (WGS) entry which is preliminary data.</text>
</comment>
<accession>A0A699U1Y1</accession>
<reference evidence="2" key="1">
    <citation type="journal article" date="2019" name="Sci. Rep.">
        <title>Draft genome of Tanacetum cinerariifolium, the natural source of mosquito coil.</title>
        <authorList>
            <person name="Yamashiro T."/>
            <person name="Shiraishi A."/>
            <person name="Satake H."/>
            <person name="Nakayama K."/>
        </authorList>
    </citation>
    <scope>NUCLEOTIDE SEQUENCE</scope>
</reference>
<feature type="non-terminal residue" evidence="2">
    <location>
        <position position="1"/>
    </location>
</feature>
<dbReference type="AlphaFoldDB" id="A0A699U1Y1"/>
<feature type="compositionally biased region" description="Basic residues" evidence="1">
    <location>
        <begin position="68"/>
        <end position="86"/>
    </location>
</feature>
<dbReference type="EMBL" id="BKCJ011285504">
    <property type="protein sequence ID" value="GFD15299.1"/>
    <property type="molecule type" value="Genomic_DNA"/>
</dbReference>
<feature type="region of interest" description="Disordered" evidence="1">
    <location>
        <begin position="1"/>
        <end position="132"/>
    </location>
</feature>